<dbReference type="InterPro" id="IPR036390">
    <property type="entry name" value="WH_DNA-bd_sf"/>
</dbReference>
<dbReference type="InterPro" id="IPR036388">
    <property type="entry name" value="WH-like_DNA-bd_sf"/>
</dbReference>
<keyword evidence="3" id="KW-1185">Reference proteome</keyword>
<comment type="caution">
    <text evidence="2">The sequence shown here is derived from an EMBL/GenBank/DDBJ whole genome shotgun (WGS) entry which is preliminary data.</text>
</comment>
<reference evidence="2 3" key="1">
    <citation type="submission" date="2014-09" db="EMBL/GenBank/DDBJ databases">
        <title>Vibrio maritimus JCM 19240. (C210) whole genome shotgun sequence.</title>
        <authorList>
            <person name="Sawabe T."/>
            <person name="Meirelles P."/>
            <person name="Nakanishi M."/>
            <person name="Sayaka M."/>
            <person name="Hattori M."/>
            <person name="Ohkuma M."/>
        </authorList>
    </citation>
    <scope>NUCLEOTIDE SEQUENCE [LARGE SCALE GENOMIC DNA]</scope>
    <source>
        <strain evidence="2 3">JCM 19240</strain>
    </source>
</reference>
<organism evidence="2 3">
    <name type="scientific">Vibrio maritimus</name>
    <dbReference type="NCBI Taxonomy" id="990268"/>
    <lineage>
        <taxon>Bacteria</taxon>
        <taxon>Pseudomonadati</taxon>
        <taxon>Pseudomonadota</taxon>
        <taxon>Gammaproteobacteria</taxon>
        <taxon>Vibrionales</taxon>
        <taxon>Vibrionaceae</taxon>
        <taxon>Vibrio</taxon>
    </lineage>
</organism>
<sequence length="59" mass="6415">MKEHQMKLAILARLATGGFHSGETLGEDLGISRAAVSKHIKGIQEWGVDIFRVQGKAIN</sequence>
<feature type="domain" description="Helix-turn-helix type 11" evidence="1">
    <location>
        <begin position="8"/>
        <end position="56"/>
    </location>
</feature>
<gene>
    <name evidence="2" type="ORF">JCM19240_60</name>
</gene>
<dbReference type="AlphaFoldDB" id="A0A090TD64"/>
<dbReference type="Proteomes" id="UP000029224">
    <property type="component" value="Unassembled WGS sequence"/>
</dbReference>
<dbReference type="InterPro" id="IPR013196">
    <property type="entry name" value="HTH_11"/>
</dbReference>
<dbReference type="Pfam" id="PF08279">
    <property type="entry name" value="HTH_11"/>
    <property type="match status" value="1"/>
</dbReference>
<name>A0A090TD64_9VIBR</name>
<keyword evidence="2" id="KW-0436">Ligase</keyword>
<dbReference type="Gene3D" id="1.10.10.10">
    <property type="entry name" value="Winged helix-like DNA-binding domain superfamily/Winged helix DNA-binding domain"/>
    <property type="match status" value="1"/>
</dbReference>
<reference evidence="2 3" key="2">
    <citation type="submission" date="2014-09" db="EMBL/GenBank/DDBJ databases">
        <authorList>
            <consortium name="NBRP consortium"/>
            <person name="Sawabe T."/>
            <person name="Meirelles P."/>
            <person name="Nakanishi M."/>
            <person name="Sayaka M."/>
            <person name="Hattori M."/>
            <person name="Ohkuma M."/>
        </authorList>
    </citation>
    <scope>NUCLEOTIDE SEQUENCE [LARGE SCALE GENOMIC DNA]</scope>
    <source>
        <strain evidence="2 3">JCM 19240</strain>
    </source>
</reference>
<protein>
    <submittedName>
        <fullName evidence="2">Biotin-protein ligase</fullName>
    </submittedName>
</protein>
<proteinExistence type="predicted"/>
<dbReference type="EMBL" id="BBMT01000022">
    <property type="protein sequence ID" value="GAL37855.1"/>
    <property type="molecule type" value="Genomic_DNA"/>
</dbReference>
<accession>A0A090TD64</accession>
<dbReference type="SUPFAM" id="SSF46785">
    <property type="entry name" value="Winged helix' DNA-binding domain"/>
    <property type="match status" value="1"/>
</dbReference>
<evidence type="ECO:0000313" key="3">
    <source>
        <dbReference type="Proteomes" id="UP000029224"/>
    </source>
</evidence>
<evidence type="ECO:0000313" key="2">
    <source>
        <dbReference type="EMBL" id="GAL37855.1"/>
    </source>
</evidence>
<evidence type="ECO:0000259" key="1">
    <source>
        <dbReference type="Pfam" id="PF08279"/>
    </source>
</evidence>
<dbReference type="GO" id="GO:0016874">
    <property type="term" value="F:ligase activity"/>
    <property type="evidence" value="ECO:0007669"/>
    <property type="project" value="UniProtKB-KW"/>
</dbReference>